<dbReference type="GO" id="GO:0016846">
    <property type="term" value="F:carbon-sulfur lyase activity"/>
    <property type="evidence" value="ECO:0007669"/>
    <property type="project" value="InterPro"/>
</dbReference>
<keyword evidence="2" id="KW-0479">Metal-binding</keyword>
<reference evidence="6 7" key="1">
    <citation type="submission" date="2017-07" db="EMBL/GenBank/DDBJ databases">
        <title>Genome Sequence of Sulfitobacter pseudonitzschiae Strain SMR1 Isolated from a culture of the Diatom Skeletonema marinoi.</title>
        <authorList>
            <person name="Topel M."/>
            <person name="Pinder M.I.M."/>
            <person name="Johansson O.N."/>
            <person name="Kourtchenko O."/>
            <person name="Godhe A."/>
            <person name="Clarke A.K."/>
        </authorList>
    </citation>
    <scope>NUCLEOTIDE SEQUENCE [LARGE SCALE GENOMIC DNA]</scope>
    <source>
        <strain evidence="6 7">SMR1</strain>
    </source>
</reference>
<gene>
    <name evidence="6" type="ORF">SULPSESMR1_02973</name>
</gene>
<organism evidence="6 7">
    <name type="scientific">Pseudosulfitobacter pseudonitzschiae</name>
    <dbReference type="NCBI Taxonomy" id="1402135"/>
    <lineage>
        <taxon>Bacteria</taxon>
        <taxon>Pseudomonadati</taxon>
        <taxon>Pseudomonadota</taxon>
        <taxon>Alphaproteobacteria</taxon>
        <taxon>Rhodobacterales</taxon>
        <taxon>Roseobacteraceae</taxon>
        <taxon>Pseudosulfitobacter</taxon>
    </lineage>
</organism>
<dbReference type="AlphaFoldDB" id="A0A221K412"/>
<comment type="similarity">
    <text evidence="1">Belongs to the Gfa family.</text>
</comment>
<dbReference type="InterPro" id="IPR006913">
    <property type="entry name" value="CENP-V/GFA"/>
</dbReference>
<evidence type="ECO:0000256" key="3">
    <source>
        <dbReference type="ARBA" id="ARBA00022833"/>
    </source>
</evidence>
<feature type="domain" description="CENP-V/GFA" evidence="5">
    <location>
        <begin position="3"/>
        <end position="121"/>
    </location>
</feature>
<evidence type="ECO:0000313" key="6">
    <source>
        <dbReference type="EMBL" id="ASM73754.1"/>
    </source>
</evidence>
<dbReference type="GO" id="GO:0046872">
    <property type="term" value="F:metal ion binding"/>
    <property type="evidence" value="ECO:0007669"/>
    <property type="project" value="UniProtKB-KW"/>
</dbReference>
<evidence type="ECO:0000256" key="1">
    <source>
        <dbReference type="ARBA" id="ARBA00005495"/>
    </source>
</evidence>
<dbReference type="PROSITE" id="PS51891">
    <property type="entry name" value="CENP_V_GFA"/>
    <property type="match status" value="1"/>
</dbReference>
<evidence type="ECO:0000256" key="4">
    <source>
        <dbReference type="ARBA" id="ARBA00023239"/>
    </source>
</evidence>
<dbReference type="SUPFAM" id="SSF51316">
    <property type="entry name" value="Mss4-like"/>
    <property type="match status" value="1"/>
</dbReference>
<dbReference type="Gene3D" id="3.90.1590.10">
    <property type="entry name" value="glutathione-dependent formaldehyde- activating enzyme (gfa)"/>
    <property type="match status" value="1"/>
</dbReference>
<dbReference type="RefSeq" id="WP_089421500.1">
    <property type="nucleotide sequence ID" value="NZ_CP022415.1"/>
</dbReference>
<dbReference type="Proteomes" id="UP000199754">
    <property type="component" value="Chromosome"/>
</dbReference>
<keyword evidence="4" id="KW-0456">Lyase</keyword>
<evidence type="ECO:0000256" key="2">
    <source>
        <dbReference type="ARBA" id="ARBA00022723"/>
    </source>
</evidence>
<dbReference type="OrthoDB" id="9807246at2"/>
<dbReference type="InterPro" id="IPR011057">
    <property type="entry name" value="Mss4-like_sf"/>
</dbReference>
<accession>A0A221K412</accession>
<keyword evidence="3" id="KW-0862">Zinc</keyword>
<protein>
    <submittedName>
        <fullName evidence="6">Glutathione-dependent formaldehyde-activating enzyme</fullName>
    </submittedName>
</protein>
<name>A0A221K412_9RHOB</name>
<evidence type="ECO:0000259" key="5">
    <source>
        <dbReference type="PROSITE" id="PS51891"/>
    </source>
</evidence>
<keyword evidence="7" id="KW-1185">Reference proteome</keyword>
<dbReference type="KEGG" id="spse:SULPSESMR1_02973"/>
<proteinExistence type="inferred from homology"/>
<dbReference type="PANTHER" id="PTHR33337">
    <property type="entry name" value="GFA DOMAIN-CONTAINING PROTEIN"/>
    <property type="match status" value="1"/>
</dbReference>
<evidence type="ECO:0000313" key="7">
    <source>
        <dbReference type="Proteomes" id="UP000199754"/>
    </source>
</evidence>
<dbReference type="Pfam" id="PF04828">
    <property type="entry name" value="GFA"/>
    <property type="match status" value="1"/>
</dbReference>
<sequence>MARTGSCLCGAVRYSVTADVSHTGACHCGMCRKWSGGVYLGIEVAAQDFDLQGQDNLTVYTSSPWAERAFCSSCGSSIYYRVTAQGPHHGTYHVGMGTLDNVANITLDGEIFIDLKPDGYAFAGETQKMTEAEVMAMFAPG</sequence>
<dbReference type="EMBL" id="CP022415">
    <property type="protein sequence ID" value="ASM73754.1"/>
    <property type="molecule type" value="Genomic_DNA"/>
</dbReference>
<dbReference type="PANTHER" id="PTHR33337:SF40">
    <property type="entry name" value="CENP-V_GFA DOMAIN-CONTAINING PROTEIN-RELATED"/>
    <property type="match status" value="1"/>
</dbReference>